<gene>
    <name evidence="1" type="ORF">A5635_20375</name>
</gene>
<dbReference type="Proteomes" id="UP000093819">
    <property type="component" value="Unassembled WGS sequence"/>
</dbReference>
<sequence>MTDPSVAQAVIDTERAAVVEWAARTGWEVGIDNCSAGQGPALQARIVHPITRAPIVFHAALQDYPVLPPAWTCRDRNGAVSAAAFPLPGSGSGLSSIFHGALVICAPWNRLAYGAHGGPHRDWTDLTAWKGIGGNVSQAHTLGDMLATIALHLSVSPGTAA</sequence>
<proteinExistence type="predicted"/>
<reference evidence="1 2" key="1">
    <citation type="submission" date="2016-06" db="EMBL/GenBank/DDBJ databases">
        <authorList>
            <person name="Kjaerup R.B."/>
            <person name="Dalgaard T.S."/>
            <person name="Juul-Madsen H.R."/>
        </authorList>
    </citation>
    <scope>NUCLEOTIDE SEQUENCE [LARGE SCALE GENOMIC DNA]</scope>
    <source>
        <strain evidence="1 2">1245335.1</strain>
    </source>
</reference>
<dbReference type="EMBL" id="LZLR01000088">
    <property type="protein sequence ID" value="OBK22992.1"/>
    <property type="molecule type" value="Genomic_DNA"/>
</dbReference>
<name>A0A1A3NRN5_MYCAS</name>
<dbReference type="OrthoDB" id="4762404at2"/>
<organism evidence="1 2">
    <name type="scientific">Mycobacterium asiaticum</name>
    <dbReference type="NCBI Taxonomy" id="1790"/>
    <lineage>
        <taxon>Bacteria</taxon>
        <taxon>Bacillati</taxon>
        <taxon>Actinomycetota</taxon>
        <taxon>Actinomycetes</taxon>
        <taxon>Mycobacteriales</taxon>
        <taxon>Mycobacteriaceae</taxon>
        <taxon>Mycobacterium</taxon>
    </lineage>
</organism>
<dbReference type="AlphaFoldDB" id="A0A1A3NRN5"/>
<protein>
    <submittedName>
        <fullName evidence="1">Uncharacterized protein</fullName>
    </submittedName>
</protein>
<dbReference type="RefSeq" id="WP_065035294.1">
    <property type="nucleotide sequence ID" value="NZ_LZLR01000088.1"/>
</dbReference>
<comment type="caution">
    <text evidence="1">The sequence shown here is derived from an EMBL/GenBank/DDBJ whole genome shotgun (WGS) entry which is preliminary data.</text>
</comment>
<evidence type="ECO:0000313" key="2">
    <source>
        <dbReference type="Proteomes" id="UP000093819"/>
    </source>
</evidence>
<evidence type="ECO:0000313" key="1">
    <source>
        <dbReference type="EMBL" id="OBK22992.1"/>
    </source>
</evidence>
<accession>A0A1A3NRN5</accession>